<dbReference type="GO" id="GO:0016491">
    <property type="term" value="F:oxidoreductase activity"/>
    <property type="evidence" value="ECO:0007669"/>
    <property type="project" value="UniProtKB-KW"/>
</dbReference>
<dbReference type="PRINTS" id="PR00081">
    <property type="entry name" value="GDHRDH"/>
</dbReference>
<dbReference type="PATRIC" id="fig|243230.17.peg.1911"/>
<dbReference type="Gene3D" id="3.40.50.720">
    <property type="entry name" value="NAD(P)-binding Rossmann-like Domain"/>
    <property type="match status" value="1"/>
</dbReference>
<dbReference type="STRING" id="243230.DR_1700"/>
<gene>
    <name evidence="3" type="ordered locus">DR_1700</name>
</gene>
<dbReference type="PRINTS" id="PR00080">
    <property type="entry name" value="SDRFAMILY"/>
</dbReference>
<dbReference type="AntiFam" id="ANF00254">
    <property type="entry name" value="DNA repeat"/>
</dbReference>
<dbReference type="KEGG" id="dra:DR_1700"/>
<dbReference type="InterPro" id="IPR002347">
    <property type="entry name" value="SDR_fam"/>
</dbReference>
<dbReference type="AlphaFoldDB" id="Q9RTQ6"/>
<organism evidence="3 4">
    <name type="scientific">Deinococcus radiodurans (strain ATCC 13939 / DSM 20539 / JCM 16871 / CCUG 27074 / LMG 4051 / NBRC 15346 / NCIMB 9279 / VKM B-1422 / R1)</name>
    <dbReference type="NCBI Taxonomy" id="243230"/>
    <lineage>
        <taxon>Bacteria</taxon>
        <taxon>Thermotogati</taxon>
        <taxon>Deinococcota</taxon>
        <taxon>Deinococci</taxon>
        <taxon>Deinococcales</taxon>
        <taxon>Deinococcaceae</taxon>
        <taxon>Deinococcus</taxon>
    </lineage>
</organism>
<comment type="similarity">
    <text evidence="2">Belongs to the short-chain dehydrogenases/reductases (SDR) family.</text>
</comment>
<evidence type="ECO:0000256" key="2">
    <source>
        <dbReference type="RuleBase" id="RU000363"/>
    </source>
</evidence>
<reference evidence="3 4" key="1">
    <citation type="journal article" date="1999" name="Science">
        <title>Genome sequence of the radioresistant bacterium Deinococcus radiodurans R1.</title>
        <authorList>
            <person name="White O."/>
            <person name="Eisen J.A."/>
            <person name="Heidelberg J.F."/>
            <person name="Hickey E.K."/>
            <person name="Peterson J.D."/>
            <person name="Dodson R.J."/>
            <person name="Haft D.H."/>
            <person name="Gwinn M.L."/>
            <person name="Nelson W.C."/>
            <person name="Richardson D.L."/>
            <person name="Moffat K.S."/>
            <person name="Qin H."/>
            <person name="Jiang L."/>
            <person name="Pamphile W."/>
            <person name="Crosby M."/>
            <person name="Shen M."/>
            <person name="Vamathevan J.J."/>
            <person name="Lam P."/>
            <person name="McDonald L."/>
            <person name="Utterback T."/>
            <person name="Zalewski C."/>
            <person name="Makarova K.S."/>
            <person name="Aravind L."/>
            <person name="Daly M.J."/>
            <person name="Minton K.W."/>
            <person name="Fleischmann R.D."/>
            <person name="Ketchum K.A."/>
            <person name="Nelson K.E."/>
            <person name="Salzberg S."/>
            <person name="Smith H.O."/>
            <person name="Venter J.C."/>
            <person name="Fraser C.M."/>
        </authorList>
    </citation>
    <scope>NUCLEOTIDE SEQUENCE [LARGE SCALE GENOMIC DNA]</scope>
    <source>
        <strain evidence="4">ATCC 13939 / DSM 20539 / JCM 16871 / LMG 4051 / NBRC 15346 / NCIMB 9279 / R1 / VKM B-1422</strain>
    </source>
</reference>
<accession>Q9RTQ6</accession>
<evidence type="ECO:0000313" key="4">
    <source>
        <dbReference type="Proteomes" id="UP000002524"/>
    </source>
</evidence>
<dbReference type="InterPro" id="IPR036291">
    <property type="entry name" value="NAD(P)-bd_dom_sf"/>
</dbReference>
<dbReference type="Pfam" id="PF00106">
    <property type="entry name" value="adh_short"/>
    <property type="match status" value="1"/>
</dbReference>
<dbReference type="EMBL" id="AE000513">
    <property type="protein sequence ID" value="AAF11255.1"/>
    <property type="molecule type" value="Genomic_DNA"/>
</dbReference>
<dbReference type="OrthoDB" id="9809821at2"/>
<dbReference type="InParanoid" id="Q9RTQ6"/>
<dbReference type="EnsemblBacteria" id="AAF11255">
    <property type="protein sequence ID" value="AAF11255"/>
    <property type="gene ID" value="DR_1700"/>
</dbReference>
<keyword evidence="1" id="KW-0560">Oxidoreductase</keyword>
<name>Q9RTQ6_DEIRA</name>
<evidence type="ECO:0000313" key="3">
    <source>
        <dbReference type="EMBL" id="AAF11255.1"/>
    </source>
</evidence>
<dbReference type="Proteomes" id="UP000002524">
    <property type="component" value="Chromosome 1"/>
</dbReference>
<sequence length="400" mass="43672">MTLIESSREPGDKLAVLSCRCDKSVTVHRVHWAHQRNHNQAGRVKFAAPGGRFLGGWPFFFGLEQFSELRRRRNSTATRSILRPARWFALAPLAKKRCTLFVKCSRVQSPGPALFMVGVMNTQQGAQDLTGRRILITGATGGIGLETARELAGRGAQVVIVGRDPGRTARVAAEVGAAGTLLADLSELVQVERAAAEYRERFGELDVLVNNAGALHRERQESREGIELTWALNHLAPFLLTRELLPLLRRSSETRRVPARVVTVASAAHVVGRIRFDDPEFRRGYAAWPAYAQSKLANILFARELARREPSVLSVSLHPGMVASGFGKNGGGRFAQAYGLLDRFSLTPEQGAQTSLHAVSAPVHTGGYYANARRVTPAPQALDDGAAARLWALSEGYLQV</sequence>
<protein>
    <submittedName>
        <fullName evidence="3">Daunorubicin C-13 ketoreductase</fullName>
    </submittedName>
</protein>
<dbReference type="CDD" id="cd05327">
    <property type="entry name" value="retinol-DH_like_SDR_c_like"/>
    <property type="match status" value="1"/>
</dbReference>
<proteinExistence type="inferred from homology"/>
<dbReference type="PANTHER" id="PTHR43157">
    <property type="entry name" value="PHOSPHATIDYLINOSITOL-GLYCAN BIOSYNTHESIS CLASS F PROTEIN-RELATED"/>
    <property type="match status" value="1"/>
</dbReference>
<dbReference type="eggNOG" id="COG1028">
    <property type="taxonomic scope" value="Bacteria"/>
</dbReference>
<keyword evidence="4" id="KW-1185">Reference proteome</keyword>
<dbReference type="PIR" id="C75365">
    <property type="entry name" value="C75365"/>
</dbReference>
<dbReference type="SUPFAM" id="SSF51735">
    <property type="entry name" value="NAD(P)-binding Rossmann-fold domains"/>
    <property type="match status" value="1"/>
</dbReference>
<dbReference type="HOGENOM" id="CLU_010194_44_2_0"/>
<dbReference type="PANTHER" id="PTHR43157:SF31">
    <property type="entry name" value="PHOSPHATIDYLINOSITOL-GLYCAN BIOSYNTHESIS CLASS F PROTEIN"/>
    <property type="match status" value="1"/>
</dbReference>
<dbReference type="PaxDb" id="243230-DR_1700"/>
<evidence type="ECO:0000256" key="1">
    <source>
        <dbReference type="ARBA" id="ARBA00023002"/>
    </source>
</evidence>